<name>A0A6V7QK89_ANACO</name>
<evidence type="ECO:0000313" key="2">
    <source>
        <dbReference type="EMBL" id="CAD1843236.1"/>
    </source>
</evidence>
<proteinExistence type="predicted"/>
<organism evidence="2">
    <name type="scientific">Ananas comosus var. bracteatus</name>
    <name type="common">red pineapple</name>
    <dbReference type="NCBI Taxonomy" id="296719"/>
    <lineage>
        <taxon>Eukaryota</taxon>
        <taxon>Viridiplantae</taxon>
        <taxon>Streptophyta</taxon>
        <taxon>Embryophyta</taxon>
        <taxon>Tracheophyta</taxon>
        <taxon>Spermatophyta</taxon>
        <taxon>Magnoliopsida</taxon>
        <taxon>Liliopsida</taxon>
        <taxon>Poales</taxon>
        <taxon>Bromeliaceae</taxon>
        <taxon>Bromelioideae</taxon>
        <taxon>Ananas</taxon>
    </lineage>
</organism>
<dbReference type="AlphaFoldDB" id="A0A6V7QK89"/>
<feature type="region of interest" description="Disordered" evidence="1">
    <location>
        <begin position="114"/>
        <end position="143"/>
    </location>
</feature>
<reference evidence="2" key="1">
    <citation type="submission" date="2020-07" db="EMBL/GenBank/DDBJ databases">
        <authorList>
            <person name="Lin J."/>
        </authorList>
    </citation>
    <scope>NUCLEOTIDE SEQUENCE</scope>
</reference>
<protein>
    <submittedName>
        <fullName evidence="2">Uncharacterized protein</fullName>
    </submittedName>
</protein>
<feature type="compositionally biased region" description="Basic and acidic residues" evidence="1">
    <location>
        <begin position="121"/>
        <end position="136"/>
    </location>
</feature>
<feature type="compositionally biased region" description="Basic and acidic residues" evidence="1">
    <location>
        <begin position="8"/>
        <end position="33"/>
    </location>
</feature>
<sequence length="455" mass="50826">MRRRRAQRVGDLRSGRGRRRGLDLNEEVGKSEEGGGVEGCDEGEDEDGGSTTEVAGGGSSSNNSSTNDKSCGNNSEKNGDGEAEGGGERPSVRQYVRSKMPRLRWTPISISLSSMLSSGSGDKRMYRSKKLDDSGQEKSGFSSVISSPMDLHLRRGGYPHEMFYQRTGSPLHSFGIKNGSFFSSTGINETNRLYGDLFLRPHTQRPFDFKSSNFSRHQEWAFNQQAAARAGSSIKYQSPAKGLIHDMIFAKDAKPTTSHLFDVRDVIAGNRNQTLSQQILEERRRSLSKVFPVDQFSTEGNNIYYCRNYNSSTHSNSSDPVYCFMILVVQIERQGENKYMNSLDDMFERRENPTREAKKMKMTTLMERDREPNLKLSLSPITVDDHGANERKGTEIEEEVDSALSLSLSLPTSLMQHQETEKRNVQLSERGNSNNNKANVGMSTLDLTMSTGALE</sequence>
<feature type="compositionally biased region" description="Acidic residues" evidence="1">
    <location>
        <begin position="39"/>
        <end position="48"/>
    </location>
</feature>
<feature type="compositionally biased region" description="Low complexity" evidence="1">
    <location>
        <begin position="49"/>
        <end position="67"/>
    </location>
</feature>
<evidence type="ECO:0000256" key="1">
    <source>
        <dbReference type="SAM" id="MobiDB-lite"/>
    </source>
</evidence>
<feature type="region of interest" description="Disordered" evidence="1">
    <location>
        <begin position="1"/>
        <end position="95"/>
    </location>
</feature>
<accession>A0A6V7QK89</accession>
<gene>
    <name evidence="2" type="ORF">CB5_LOCUS26447</name>
</gene>
<feature type="region of interest" description="Disordered" evidence="1">
    <location>
        <begin position="425"/>
        <end position="455"/>
    </location>
</feature>
<dbReference type="EMBL" id="LR862136">
    <property type="protein sequence ID" value="CAD1843236.1"/>
    <property type="molecule type" value="Genomic_DNA"/>
</dbReference>